<comment type="caution">
    <text evidence="2">The sequence shown here is derived from an EMBL/GenBank/DDBJ whole genome shotgun (WGS) entry which is preliminary data.</text>
</comment>
<accession>A0A918N3S9</accession>
<dbReference type="AlphaFoldDB" id="A0A918N3S9"/>
<evidence type="ECO:0000313" key="2">
    <source>
        <dbReference type="EMBL" id="GGX14163.1"/>
    </source>
</evidence>
<dbReference type="Proteomes" id="UP000601108">
    <property type="component" value="Unassembled WGS sequence"/>
</dbReference>
<dbReference type="PANTHER" id="PTHR41339:SF1">
    <property type="entry name" value="SECRETED PROTEIN"/>
    <property type="match status" value="1"/>
</dbReference>
<keyword evidence="3" id="KW-1185">Reference proteome</keyword>
<evidence type="ECO:0008006" key="4">
    <source>
        <dbReference type="Google" id="ProtNLM"/>
    </source>
</evidence>
<feature type="signal peptide" evidence="1">
    <location>
        <begin position="1"/>
        <end position="23"/>
    </location>
</feature>
<keyword evidence="1" id="KW-0732">Signal</keyword>
<feature type="chain" id="PRO_5037668048" description="T9SS C-terminal target domain-containing protein" evidence="1">
    <location>
        <begin position="24"/>
        <end position="426"/>
    </location>
</feature>
<dbReference type="PANTHER" id="PTHR41339">
    <property type="entry name" value="LIPL48"/>
    <property type="match status" value="1"/>
</dbReference>
<evidence type="ECO:0000313" key="3">
    <source>
        <dbReference type="Proteomes" id="UP000601108"/>
    </source>
</evidence>
<reference evidence="2 3" key="1">
    <citation type="journal article" date="2014" name="Int. J. Syst. Evol. Microbiol.">
        <title>Complete genome sequence of Corynebacterium casei LMG S-19264T (=DSM 44701T), isolated from a smear-ripened cheese.</title>
        <authorList>
            <consortium name="US DOE Joint Genome Institute (JGI-PGF)"/>
            <person name="Walter F."/>
            <person name="Albersmeier A."/>
            <person name="Kalinowski J."/>
            <person name="Ruckert C."/>
        </authorList>
    </citation>
    <scope>NUCLEOTIDE SEQUENCE [LARGE SCALE GENOMIC DNA]</scope>
    <source>
        <strain evidence="2 3">KCTC 12285</strain>
    </source>
</reference>
<sequence>MKRCSLITTFILLLTFNCTLINAQQGFNENNDRWLKVWTDFAPNNTGYPEAEEKLPNIISEHTYLRSDVVYLLSGKVYVTNGASLTIQEGTIIRCDYKNPASLIMTKGSKLIAVGSKAYPIVFTSSKASRSRNSGDWGGIIIAGSGKVNSISGSGIIEGDLNPIYSVYGGNQVDEETTILRHVRIEFPGNISKNGIASNGLSLYGIGTSSIIEDIMVSYSGNDSYNIRGGKNNISKLISFKAQGDDYQITEGFKGNLNNILAIRHPYINSPQGSYALKLDGFNEDTGFIKSSAVTDVTITNANLINLSDKTNYQHTTAAISASNSAITYIHNSKISGFSDVVKFDQSYTSLAIIQKAFMMDNSFFNIHGKGIDSNNKVINGALNILKYNRFTEKFVSVNDLFSDPNSVIAPKFKLKRSLNNYMVMQ</sequence>
<name>A0A918N3S9_9FLAO</name>
<evidence type="ECO:0000256" key="1">
    <source>
        <dbReference type="SAM" id="SignalP"/>
    </source>
</evidence>
<proteinExistence type="predicted"/>
<dbReference type="RefSeq" id="WP_051316622.1">
    <property type="nucleotide sequence ID" value="NZ_BMWS01000007.1"/>
</dbReference>
<protein>
    <recommendedName>
        <fullName evidence="4">T9SS C-terminal target domain-containing protein</fullName>
    </recommendedName>
</protein>
<gene>
    <name evidence="2" type="ORF">GCM10007384_14690</name>
</gene>
<organism evidence="2 3">
    <name type="scientific">Aquimarina muelleri</name>
    <dbReference type="NCBI Taxonomy" id="279356"/>
    <lineage>
        <taxon>Bacteria</taxon>
        <taxon>Pseudomonadati</taxon>
        <taxon>Bacteroidota</taxon>
        <taxon>Flavobacteriia</taxon>
        <taxon>Flavobacteriales</taxon>
        <taxon>Flavobacteriaceae</taxon>
        <taxon>Aquimarina</taxon>
    </lineage>
</organism>
<dbReference type="EMBL" id="BMWS01000007">
    <property type="protein sequence ID" value="GGX14163.1"/>
    <property type="molecule type" value="Genomic_DNA"/>
</dbReference>